<feature type="signal peptide" evidence="1">
    <location>
        <begin position="1"/>
        <end position="21"/>
    </location>
</feature>
<feature type="chain" id="PRO_5045828106" evidence="1">
    <location>
        <begin position="22"/>
        <end position="430"/>
    </location>
</feature>
<feature type="domain" description="DUF5077" evidence="2">
    <location>
        <begin position="29"/>
        <end position="151"/>
    </location>
</feature>
<reference evidence="4" key="1">
    <citation type="journal article" date="2019" name="Int. J. Syst. Evol. Microbiol.">
        <title>The Global Catalogue of Microorganisms (GCM) 10K type strain sequencing project: providing services to taxonomists for standard genome sequencing and annotation.</title>
        <authorList>
            <consortium name="The Broad Institute Genomics Platform"/>
            <consortium name="The Broad Institute Genome Sequencing Center for Infectious Disease"/>
            <person name="Wu L."/>
            <person name="Ma J."/>
        </authorList>
    </citation>
    <scope>NUCLEOTIDE SEQUENCE [LARGE SCALE GENOMIC DNA]</scope>
    <source>
        <strain evidence="4">JCM 17626</strain>
    </source>
</reference>
<evidence type="ECO:0000313" key="4">
    <source>
        <dbReference type="Proteomes" id="UP001501772"/>
    </source>
</evidence>
<name>A0ABP8BDP5_9SPHI</name>
<gene>
    <name evidence="3" type="ORF">GCM10022289_22130</name>
</gene>
<accession>A0ABP8BDP5</accession>
<evidence type="ECO:0000313" key="3">
    <source>
        <dbReference type="EMBL" id="GAA4204375.1"/>
    </source>
</evidence>
<dbReference type="Pfam" id="PF11958">
    <property type="entry name" value="DUF3472"/>
    <property type="match status" value="1"/>
</dbReference>
<dbReference type="EMBL" id="BAABBY010000005">
    <property type="protein sequence ID" value="GAA4204375.1"/>
    <property type="molecule type" value="Genomic_DNA"/>
</dbReference>
<protein>
    <submittedName>
        <fullName evidence="3">DUF3472 domain-containing protein</fullName>
    </submittedName>
</protein>
<keyword evidence="1" id="KW-0732">Signal</keyword>
<comment type="caution">
    <text evidence="3">The sequence shown here is derived from an EMBL/GenBank/DDBJ whole genome shotgun (WGS) entry which is preliminary data.</text>
</comment>
<dbReference type="RefSeq" id="WP_344851516.1">
    <property type="nucleotide sequence ID" value="NZ_BAABBY010000005.1"/>
</dbReference>
<keyword evidence="4" id="KW-1185">Reference proteome</keyword>
<evidence type="ECO:0000256" key="1">
    <source>
        <dbReference type="SAM" id="SignalP"/>
    </source>
</evidence>
<evidence type="ECO:0000259" key="2">
    <source>
        <dbReference type="Pfam" id="PF16871"/>
    </source>
</evidence>
<dbReference type="InterPro" id="IPR021862">
    <property type="entry name" value="DUF3472"/>
</dbReference>
<organism evidence="3 4">
    <name type="scientific">Pedobacter jeongneungensis</name>
    <dbReference type="NCBI Taxonomy" id="947309"/>
    <lineage>
        <taxon>Bacteria</taxon>
        <taxon>Pseudomonadati</taxon>
        <taxon>Bacteroidota</taxon>
        <taxon>Sphingobacteriia</taxon>
        <taxon>Sphingobacteriales</taxon>
        <taxon>Sphingobacteriaceae</taxon>
        <taxon>Pedobacter</taxon>
    </lineage>
</organism>
<dbReference type="Pfam" id="PF16871">
    <property type="entry name" value="DUF5077"/>
    <property type="match status" value="1"/>
</dbReference>
<proteinExistence type="predicted"/>
<sequence>MKSFKLVALIVLGVIGLKSQAQNSAVISLPLAGNAYSSLHQDSERTLSNKGIVNWTNPKEYFTAYFRVSKPGTVVISLVDKPFVEGQSTLEFTINNQPKKVSFDENKVFDGKIGEWTVKDTGYVAVSIKGISKSGAKFPSIPTLTIGGTATEGKTAYVKNNEGNFFHWGRRGPSVHLNYQQPENVNAEWYYNEVTVPKGEDILGSYFMACGFGEGYFGMQVNSPTERHILFSVWSPFNTDDPKSIPESHKIKMLKKGEGVHTGEFGNEGSGGQSYLNYLWKAGNTYKFLLHGVPGKDSVTTYTAYFFAPEINKWQLIASFTRPQTKTYLKRFHSFLENFSPVQGDLSRKVLFDNQWICDDKGNWSELKSARFTTDNTGTKGYRMDYQGGTEKGAFYLKNGGFFNDYTTPRKIFTRSSAGKKPEIDFSKLP</sequence>
<dbReference type="InterPro" id="IPR031712">
    <property type="entry name" value="DUF5077"/>
</dbReference>
<dbReference type="Proteomes" id="UP001501772">
    <property type="component" value="Unassembled WGS sequence"/>
</dbReference>